<evidence type="ECO:0000259" key="3">
    <source>
        <dbReference type="Pfam" id="PF07731"/>
    </source>
</evidence>
<dbReference type="Gene3D" id="2.60.40.420">
    <property type="entry name" value="Cupredoxins - blue copper proteins"/>
    <property type="match status" value="3"/>
</dbReference>
<gene>
    <name evidence="4" type="ORF">SEMRO_46_G027480.1</name>
</gene>
<reference evidence="4" key="1">
    <citation type="submission" date="2020-06" db="EMBL/GenBank/DDBJ databases">
        <authorList>
            <consortium name="Plant Systems Biology data submission"/>
        </authorList>
    </citation>
    <scope>NUCLEOTIDE SEQUENCE</scope>
    <source>
        <strain evidence="4">D6</strain>
    </source>
</reference>
<dbReference type="GO" id="GO:0016491">
    <property type="term" value="F:oxidoreductase activity"/>
    <property type="evidence" value="ECO:0007669"/>
    <property type="project" value="InterPro"/>
</dbReference>
<evidence type="ECO:0000256" key="2">
    <source>
        <dbReference type="SAM" id="SignalP"/>
    </source>
</evidence>
<feature type="domain" description="Plastocyanin-like" evidence="3">
    <location>
        <begin position="697"/>
        <end position="767"/>
    </location>
</feature>
<accession>A0A9N8DDQ3</accession>
<feature type="signal peptide" evidence="2">
    <location>
        <begin position="1"/>
        <end position="27"/>
    </location>
</feature>
<dbReference type="GO" id="GO:0005507">
    <property type="term" value="F:copper ion binding"/>
    <property type="evidence" value="ECO:0007669"/>
    <property type="project" value="InterPro"/>
</dbReference>
<dbReference type="InterPro" id="IPR045087">
    <property type="entry name" value="Cu-oxidase_fam"/>
</dbReference>
<dbReference type="SUPFAM" id="SSF49503">
    <property type="entry name" value="Cupredoxins"/>
    <property type="match status" value="1"/>
</dbReference>
<comment type="caution">
    <text evidence="4">The sequence shown here is derived from an EMBL/GenBank/DDBJ whole genome shotgun (WGS) entry which is preliminary data.</text>
</comment>
<feature type="compositionally biased region" description="Polar residues" evidence="1">
    <location>
        <begin position="308"/>
        <end position="327"/>
    </location>
</feature>
<evidence type="ECO:0000313" key="4">
    <source>
        <dbReference type="EMBL" id="CAB9498826.1"/>
    </source>
</evidence>
<dbReference type="Proteomes" id="UP001153069">
    <property type="component" value="Unassembled WGS sequence"/>
</dbReference>
<dbReference type="OrthoDB" id="262547at2759"/>
<proteinExistence type="predicted"/>
<evidence type="ECO:0000256" key="1">
    <source>
        <dbReference type="SAM" id="MobiDB-lite"/>
    </source>
</evidence>
<dbReference type="Pfam" id="PF07731">
    <property type="entry name" value="Cu-oxidase_2"/>
    <property type="match status" value="1"/>
</dbReference>
<feature type="chain" id="PRO_5040332691" evidence="2">
    <location>
        <begin position="28"/>
        <end position="820"/>
    </location>
</feature>
<evidence type="ECO:0000313" key="5">
    <source>
        <dbReference type="Proteomes" id="UP001153069"/>
    </source>
</evidence>
<dbReference type="InterPro" id="IPR011706">
    <property type="entry name" value="Cu-oxidase_C"/>
</dbReference>
<name>A0A9N8DDQ3_9STRA</name>
<sequence length="820" mass="91197">MTRPPPGNKLLSVVLLAFAFSITSNHAAPIQEGLIDPDLQPKFATVAPNLLDEQWEWNTTSGFLEIAVQESQVFTGLVDPTTGDPLPTPIYGYGTEDTGFTWPGKTVIAQSYQPLQIKWENQISPGDYLLTDLVHGESILPDESSTSTSGLPWAYGLTHVTTTQNKADKEDRKGGRKKKNNRDSGVTVEHYGVPIVPRLHGGHVASTYEGDPEAFFGPGLDVTGSEFAGNVYTYQNQQPATCLWFHDQTLGISSFNIYAGLSALYILRDIFDTGLPDNPLHLPAGPYEAAFVIQDRMFKENGELYFPSSTTDATTEAQSNATQSNATMHPETHPQPAQPDYIFLGDVMTVNGKIWPKYPVEPRRYRLRLLNACHSRFLAIQFRAEVLPTTDNQNNNNDEEPTTSVPLQFTLLGGGQGLSPELTTRDTLLMEPSSRYDILLDFQNLEGFRLLMTNTAGDEPFRGDTEGSFRFSSTNVIMALDVELELDDSVPEYSDFDVAPLLQHLPHSHHPPGTSSPLIITKKAGLSAPSLLGDDEEAISEGYVRVRKLAVFGGIPSALGDPLPPLLGTAEPAVDAHGNPILWPDSRLYEEVGLASLPMEGSLPWHAPITENPQLHETEVWEIYSFAREAHPIHVSSVTMEVLSRHEIRFDSGTRAAHHTSSFHFEIPMKEKPVGDGTYLERQSLVNWADGNAADRFRVANATVGARVPDDDLFGFSDYLPRDVVALLPKQVTRIKMQFEQPGQFTWQSQMLSLEDQEMIRAFYVGEMSEYEAQHIEHEYEQALNQEEQKRKGGSKKERVKTKKDGSHKEGRQRGLRNER</sequence>
<protein>
    <submittedName>
        <fullName evidence="4">Multicopper oxidase LPR1 homolog</fullName>
    </submittedName>
</protein>
<dbReference type="PANTHER" id="PTHR48267:SF1">
    <property type="entry name" value="BILIRUBIN OXIDASE"/>
    <property type="match status" value="1"/>
</dbReference>
<feature type="region of interest" description="Disordered" evidence="1">
    <location>
        <begin position="308"/>
        <end position="336"/>
    </location>
</feature>
<feature type="region of interest" description="Disordered" evidence="1">
    <location>
        <begin position="781"/>
        <end position="820"/>
    </location>
</feature>
<dbReference type="EMBL" id="CAICTM010000046">
    <property type="protein sequence ID" value="CAB9498826.1"/>
    <property type="molecule type" value="Genomic_DNA"/>
</dbReference>
<feature type="region of interest" description="Disordered" evidence="1">
    <location>
        <begin position="162"/>
        <end position="184"/>
    </location>
</feature>
<dbReference type="InterPro" id="IPR008972">
    <property type="entry name" value="Cupredoxin"/>
</dbReference>
<keyword evidence="2" id="KW-0732">Signal</keyword>
<keyword evidence="5" id="KW-1185">Reference proteome</keyword>
<dbReference type="PANTHER" id="PTHR48267">
    <property type="entry name" value="CUPREDOXIN SUPERFAMILY PROTEIN"/>
    <property type="match status" value="1"/>
</dbReference>
<organism evidence="4 5">
    <name type="scientific">Seminavis robusta</name>
    <dbReference type="NCBI Taxonomy" id="568900"/>
    <lineage>
        <taxon>Eukaryota</taxon>
        <taxon>Sar</taxon>
        <taxon>Stramenopiles</taxon>
        <taxon>Ochrophyta</taxon>
        <taxon>Bacillariophyta</taxon>
        <taxon>Bacillariophyceae</taxon>
        <taxon>Bacillariophycidae</taxon>
        <taxon>Naviculales</taxon>
        <taxon>Naviculaceae</taxon>
        <taxon>Seminavis</taxon>
    </lineage>
</organism>
<dbReference type="AlphaFoldDB" id="A0A9N8DDQ3"/>